<evidence type="ECO:0000256" key="3">
    <source>
        <dbReference type="ARBA" id="ARBA00022490"/>
    </source>
</evidence>
<dbReference type="EMBL" id="JAHLQT010017929">
    <property type="protein sequence ID" value="KAG7169211.1"/>
    <property type="molecule type" value="Genomic_DNA"/>
</dbReference>
<evidence type="ECO:0000256" key="6">
    <source>
        <dbReference type="ARBA" id="ARBA00022737"/>
    </source>
</evidence>
<dbReference type="GO" id="GO:0003341">
    <property type="term" value="P:cilium movement"/>
    <property type="evidence" value="ECO:0007669"/>
    <property type="project" value="TreeGrafter"/>
</dbReference>
<accession>A0A8J5K813</accession>
<dbReference type="AlphaFoldDB" id="A0A8J5K813"/>
<dbReference type="PANTHER" id="PTHR12442:SF11">
    <property type="entry name" value="DYNEIN AXONEMAL INTERMEDIATE CHAIN 1"/>
    <property type="match status" value="1"/>
</dbReference>
<keyword evidence="3" id="KW-0963">Cytoplasm</keyword>
<keyword evidence="4" id="KW-0853">WD repeat</keyword>
<name>A0A8J5K813_HOMAM</name>
<evidence type="ECO:0000256" key="2">
    <source>
        <dbReference type="ARBA" id="ARBA00004245"/>
    </source>
</evidence>
<keyword evidence="5" id="KW-0493">Microtubule</keyword>
<evidence type="ECO:0000256" key="7">
    <source>
        <dbReference type="ARBA" id="ARBA00023212"/>
    </source>
</evidence>
<protein>
    <submittedName>
        <fullName evidence="10">Dynein intermediate chain 1- axonemal-like 3</fullName>
    </submittedName>
</protein>
<dbReference type="PANTHER" id="PTHR12442">
    <property type="entry name" value="DYNEIN INTERMEDIATE CHAIN"/>
    <property type="match status" value="1"/>
</dbReference>
<keyword evidence="7" id="KW-0206">Cytoskeleton</keyword>
<dbReference type="GO" id="GO:0045504">
    <property type="term" value="F:dynein heavy chain binding"/>
    <property type="evidence" value="ECO:0007669"/>
    <property type="project" value="TreeGrafter"/>
</dbReference>
<dbReference type="InterPro" id="IPR050687">
    <property type="entry name" value="Dynein_IC"/>
</dbReference>
<reference evidence="10" key="1">
    <citation type="journal article" date="2021" name="Sci. Adv.">
        <title>The American lobster genome reveals insights on longevity, neural, and immune adaptations.</title>
        <authorList>
            <person name="Polinski J.M."/>
            <person name="Zimin A.V."/>
            <person name="Clark K.F."/>
            <person name="Kohn A.B."/>
            <person name="Sadowski N."/>
            <person name="Timp W."/>
            <person name="Ptitsyn A."/>
            <person name="Khanna P."/>
            <person name="Romanova D.Y."/>
            <person name="Williams P."/>
            <person name="Greenwood S.J."/>
            <person name="Moroz L.L."/>
            <person name="Walt D.R."/>
            <person name="Bodnar A.G."/>
        </authorList>
    </citation>
    <scope>NUCLEOTIDE SEQUENCE</scope>
    <source>
        <strain evidence="10">GMGI-L3</strain>
    </source>
</reference>
<dbReference type="GO" id="GO:0036158">
    <property type="term" value="P:outer dynein arm assembly"/>
    <property type="evidence" value="ECO:0007669"/>
    <property type="project" value="TreeGrafter"/>
</dbReference>
<dbReference type="GO" id="GO:0005874">
    <property type="term" value="C:microtubule"/>
    <property type="evidence" value="ECO:0007669"/>
    <property type="project" value="UniProtKB-KW"/>
</dbReference>
<evidence type="ECO:0000313" key="10">
    <source>
        <dbReference type="EMBL" id="KAG7169211.1"/>
    </source>
</evidence>
<evidence type="ECO:0000256" key="4">
    <source>
        <dbReference type="ARBA" id="ARBA00022574"/>
    </source>
</evidence>
<keyword evidence="11" id="KW-1185">Reference proteome</keyword>
<keyword evidence="8" id="KW-0966">Cell projection</keyword>
<feature type="non-terminal residue" evidence="10">
    <location>
        <position position="507"/>
    </location>
</feature>
<evidence type="ECO:0000256" key="5">
    <source>
        <dbReference type="ARBA" id="ARBA00022701"/>
    </source>
</evidence>
<dbReference type="GO" id="GO:0045503">
    <property type="term" value="F:dynein light chain binding"/>
    <property type="evidence" value="ECO:0007669"/>
    <property type="project" value="TreeGrafter"/>
</dbReference>
<keyword evidence="6" id="KW-0677">Repeat</keyword>
<dbReference type="Proteomes" id="UP000747542">
    <property type="component" value="Unassembled WGS sequence"/>
</dbReference>
<evidence type="ECO:0000256" key="1">
    <source>
        <dbReference type="ARBA" id="ARBA00004138"/>
    </source>
</evidence>
<proteinExistence type="predicted"/>
<feature type="region of interest" description="Disordered" evidence="9">
    <location>
        <begin position="208"/>
        <end position="234"/>
    </location>
</feature>
<dbReference type="GO" id="GO:0036157">
    <property type="term" value="C:outer dynein arm"/>
    <property type="evidence" value="ECO:0007669"/>
    <property type="project" value="TreeGrafter"/>
</dbReference>
<evidence type="ECO:0000313" key="11">
    <source>
        <dbReference type="Proteomes" id="UP000747542"/>
    </source>
</evidence>
<organism evidence="10 11">
    <name type="scientific">Homarus americanus</name>
    <name type="common">American lobster</name>
    <dbReference type="NCBI Taxonomy" id="6706"/>
    <lineage>
        <taxon>Eukaryota</taxon>
        <taxon>Metazoa</taxon>
        <taxon>Ecdysozoa</taxon>
        <taxon>Arthropoda</taxon>
        <taxon>Crustacea</taxon>
        <taxon>Multicrustacea</taxon>
        <taxon>Malacostraca</taxon>
        <taxon>Eumalacostraca</taxon>
        <taxon>Eucarida</taxon>
        <taxon>Decapoda</taxon>
        <taxon>Pleocyemata</taxon>
        <taxon>Astacidea</taxon>
        <taxon>Nephropoidea</taxon>
        <taxon>Nephropidae</taxon>
        <taxon>Homarus</taxon>
    </lineage>
</organism>
<comment type="subcellular location">
    <subcellularLocation>
        <location evidence="1">Cell projection</location>
        <location evidence="1">Cilium</location>
    </subcellularLocation>
    <subcellularLocation>
        <location evidence="2">Cytoplasm</location>
        <location evidence="2">Cytoskeleton</location>
    </subcellularLocation>
</comment>
<feature type="non-terminal residue" evidence="10">
    <location>
        <position position="1"/>
    </location>
</feature>
<evidence type="ECO:0000256" key="9">
    <source>
        <dbReference type="SAM" id="MobiDB-lite"/>
    </source>
</evidence>
<evidence type="ECO:0000256" key="8">
    <source>
        <dbReference type="ARBA" id="ARBA00023273"/>
    </source>
</evidence>
<comment type="caution">
    <text evidence="10">The sequence shown here is derived from an EMBL/GenBank/DDBJ whole genome shotgun (WGS) entry which is preliminary data.</text>
</comment>
<gene>
    <name evidence="10" type="primary">Dnai1-L3</name>
    <name evidence="10" type="ORF">Hamer_G027959</name>
</gene>
<sequence length="507" mass="56933">CFNLATTTLLAPEPTEAPSKVSLNLPGLRQAAVILERMINQNIYDDIVQDFMYWEDGGDDYHPLHGSLLPLWKFASDTSRPFVVSDICWSPVYRDLFAAAYTNGEAGVGEGAGMLCLYTLKNPTTPERIFHAHSGVTCVHLHPKVQYTYTPRCNTFTYQVQGYSTPTPQGYSAACTPTPQVQRYTYTPNRILVHLHPKVQYTYTPRCSTPTPPGAPGYSTPTPQGAVHLHSRCNPTPQGAAYTPGAVHLHPQGTGAVHPTPGATYKYTYTPKQYTYTPRCSAPTPHRYTYTPGAVHLHPKVQYTYTPKVQYTYTPRYSTPTPKVVMAAKRSFRDAWLNNEDFQPWLSLVEDNPSRAFCKICKREVRAELTVIKRHKTTKMHSVYEASEQQEVQQERIPVHYGNFAANGVAVATILFACFITEHNLPFTTADHLVDLMKRMFPDSAIPQGMNMKRIKCTEVVRTLGRVNRGKFYNLIMKTLETHRIPHENLIGFAADGASNIMGEHNS</sequence>